<organism evidence="2 3">
    <name type="scientific">Gossypium australe</name>
    <dbReference type="NCBI Taxonomy" id="47621"/>
    <lineage>
        <taxon>Eukaryota</taxon>
        <taxon>Viridiplantae</taxon>
        <taxon>Streptophyta</taxon>
        <taxon>Embryophyta</taxon>
        <taxon>Tracheophyta</taxon>
        <taxon>Spermatophyta</taxon>
        <taxon>Magnoliopsida</taxon>
        <taxon>eudicotyledons</taxon>
        <taxon>Gunneridae</taxon>
        <taxon>Pentapetalae</taxon>
        <taxon>rosids</taxon>
        <taxon>malvids</taxon>
        <taxon>Malvales</taxon>
        <taxon>Malvaceae</taxon>
        <taxon>Malvoideae</taxon>
        <taxon>Gossypium</taxon>
    </lineage>
</organism>
<protein>
    <submittedName>
        <fullName evidence="2">Trans-resveratrol di-O-methyltransferase-like</fullName>
    </submittedName>
</protein>
<name>A0A5B6WPS2_9ROSI</name>
<feature type="region of interest" description="Disordered" evidence="1">
    <location>
        <begin position="1"/>
        <end position="31"/>
    </location>
</feature>
<dbReference type="OrthoDB" id="1297603at2759"/>
<proteinExistence type="predicted"/>
<keyword evidence="2" id="KW-0808">Transferase</keyword>
<comment type="caution">
    <text evidence="2">The sequence shown here is derived from an EMBL/GenBank/DDBJ whole genome shotgun (WGS) entry which is preliminary data.</text>
</comment>
<evidence type="ECO:0000313" key="3">
    <source>
        <dbReference type="Proteomes" id="UP000325315"/>
    </source>
</evidence>
<dbReference type="Proteomes" id="UP000325315">
    <property type="component" value="Unassembled WGS sequence"/>
</dbReference>
<accession>A0A5B6WPS2</accession>
<evidence type="ECO:0000256" key="1">
    <source>
        <dbReference type="SAM" id="MobiDB-lite"/>
    </source>
</evidence>
<reference evidence="3" key="1">
    <citation type="journal article" date="2019" name="Plant Biotechnol. J.">
        <title>Genome sequencing of the Australian wild diploid species Gossypium australe highlights disease resistance and delayed gland morphogenesis.</title>
        <authorList>
            <person name="Cai Y."/>
            <person name="Cai X."/>
            <person name="Wang Q."/>
            <person name="Wang P."/>
            <person name="Zhang Y."/>
            <person name="Cai C."/>
            <person name="Xu Y."/>
            <person name="Wang K."/>
            <person name="Zhou Z."/>
            <person name="Wang C."/>
            <person name="Geng S."/>
            <person name="Li B."/>
            <person name="Dong Q."/>
            <person name="Hou Y."/>
            <person name="Wang H."/>
            <person name="Ai P."/>
            <person name="Liu Z."/>
            <person name="Yi F."/>
            <person name="Sun M."/>
            <person name="An G."/>
            <person name="Cheng J."/>
            <person name="Zhang Y."/>
            <person name="Shi Q."/>
            <person name="Xie Y."/>
            <person name="Shi X."/>
            <person name="Chang Y."/>
            <person name="Huang F."/>
            <person name="Chen Y."/>
            <person name="Hong S."/>
            <person name="Mi L."/>
            <person name="Sun Q."/>
            <person name="Zhang L."/>
            <person name="Zhou B."/>
            <person name="Peng R."/>
            <person name="Zhang X."/>
            <person name="Liu F."/>
        </authorList>
    </citation>
    <scope>NUCLEOTIDE SEQUENCE [LARGE SCALE GENOMIC DNA]</scope>
    <source>
        <strain evidence="3">cv. PA1801</strain>
    </source>
</reference>
<gene>
    <name evidence="2" type="ORF">EPI10_005454</name>
</gene>
<dbReference type="AlphaFoldDB" id="A0A5B6WPS2"/>
<dbReference type="GO" id="GO:0008168">
    <property type="term" value="F:methyltransferase activity"/>
    <property type="evidence" value="ECO:0007669"/>
    <property type="project" value="UniProtKB-KW"/>
</dbReference>
<sequence length="65" mass="7351">MSGEMIENAIRSTREKTLKSQPQERKKNKMNTVSVYNKIYSKLITIGQPKAVTTSHQGPSKQESN</sequence>
<feature type="compositionally biased region" description="Basic and acidic residues" evidence="1">
    <location>
        <begin position="12"/>
        <end position="25"/>
    </location>
</feature>
<dbReference type="EMBL" id="SMMG02000002">
    <property type="protein sequence ID" value="KAA3483266.1"/>
    <property type="molecule type" value="Genomic_DNA"/>
</dbReference>
<evidence type="ECO:0000313" key="2">
    <source>
        <dbReference type="EMBL" id="KAA3483266.1"/>
    </source>
</evidence>
<dbReference type="GO" id="GO:0032259">
    <property type="term" value="P:methylation"/>
    <property type="evidence" value="ECO:0007669"/>
    <property type="project" value="UniProtKB-KW"/>
</dbReference>
<keyword evidence="2" id="KW-0489">Methyltransferase</keyword>
<keyword evidence="3" id="KW-1185">Reference proteome</keyword>